<reference evidence="2 3" key="1">
    <citation type="submission" date="2015-07" db="EMBL/GenBank/DDBJ databases">
        <authorList>
            <person name="Ju K.-S."/>
            <person name="Doroghazi J.R."/>
            <person name="Metcalf W.W."/>
        </authorList>
    </citation>
    <scope>NUCLEOTIDE SEQUENCE [LARGE SCALE GENOMIC DNA]</scope>
    <source>
        <strain evidence="2 3">NRRL B-3589</strain>
    </source>
</reference>
<sequence length="248" mass="26030">MNQPDRAGRRHQGAARPNGFIGGENVSTAVRATATVLALGAALAVGALPATATAADEPPARPYTERISHAPDGAQWDAVSFGPSFGDGTNVSFTSDAGGRSNAYHAGRSVSWGYNGQTPDGRSYAPSSCHIFTAFVSEATNMTSNSPADGRPTVYLRFRPVGKIGRTSNTFEGVEFISAGDPKISSDCAYVTFTATLPSTPDRVEQPRVYRYKTQNGAIEQVSPTSADGTRAAGRPSISADGRYIAYQ</sequence>
<feature type="non-terminal residue" evidence="2">
    <location>
        <position position="248"/>
    </location>
</feature>
<keyword evidence="3" id="KW-1185">Reference proteome</keyword>
<comment type="caution">
    <text evidence="2">The sequence shown here is derived from an EMBL/GenBank/DDBJ whole genome shotgun (WGS) entry which is preliminary data.</text>
</comment>
<dbReference type="Proteomes" id="UP000037020">
    <property type="component" value="Unassembled WGS sequence"/>
</dbReference>
<proteinExistence type="predicted"/>
<accession>A0ABR5JA73</accession>
<protein>
    <submittedName>
        <fullName evidence="2">Uncharacterized protein</fullName>
    </submittedName>
</protein>
<evidence type="ECO:0000256" key="1">
    <source>
        <dbReference type="SAM" id="MobiDB-lite"/>
    </source>
</evidence>
<name>A0ABR5JA73_9ACTN</name>
<gene>
    <name evidence="2" type="ORF">ADK38_09400</name>
</gene>
<evidence type="ECO:0000313" key="2">
    <source>
        <dbReference type="EMBL" id="KOG90325.1"/>
    </source>
</evidence>
<feature type="region of interest" description="Disordered" evidence="1">
    <location>
        <begin position="1"/>
        <end position="20"/>
    </location>
</feature>
<evidence type="ECO:0000313" key="3">
    <source>
        <dbReference type="Proteomes" id="UP000037020"/>
    </source>
</evidence>
<organism evidence="2 3">
    <name type="scientific">Streptomyces varsoviensis</name>
    <dbReference type="NCBI Taxonomy" id="67373"/>
    <lineage>
        <taxon>Bacteria</taxon>
        <taxon>Bacillati</taxon>
        <taxon>Actinomycetota</taxon>
        <taxon>Actinomycetes</taxon>
        <taxon>Kitasatosporales</taxon>
        <taxon>Streptomycetaceae</taxon>
        <taxon>Streptomyces</taxon>
    </lineage>
</organism>
<dbReference type="EMBL" id="LGUT01000786">
    <property type="protein sequence ID" value="KOG90325.1"/>
    <property type="molecule type" value="Genomic_DNA"/>
</dbReference>